<dbReference type="GO" id="GO:0005886">
    <property type="term" value="C:plasma membrane"/>
    <property type="evidence" value="ECO:0007669"/>
    <property type="project" value="UniProtKB-SubCell"/>
</dbReference>
<evidence type="ECO:0000256" key="1">
    <source>
        <dbReference type="ARBA" id="ARBA00004651"/>
    </source>
</evidence>
<keyword evidence="5 7" id="KW-1133">Transmembrane helix</keyword>
<keyword evidence="6 7" id="KW-0472">Membrane</keyword>
<dbReference type="EMBL" id="JQEC01000042">
    <property type="protein sequence ID" value="KGJ91211.1"/>
    <property type="molecule type" value="Genomic_DNA"/>
</dbReference>
<organism evidence="8 9">
    <name type="scientific">Colwellia psychrerythraea</name>
    <name type="common">Vibrio psychroerythus</name>
    <dbReference type="NCBI Taxonomy" id="28229"/>
    <lineage>
        <taxon>Bacteria</taxon>
        <taxon>Pseudomonadati</taxon>
        <taxon>Pseudomonadota</taxon>
        <taxon>Gammaproteobacteria</taxon>
        <taxon>Alteromonadales</taxon>
        <taxon>Colwelliaceae</taxon>
        <taxon>Colwellia</taxon>
    </lineage>
</organism>
<comment type="caution">
    <text evidence="8">The sequence shown here is derived from an EMBL/GenBank/DDBJ whole genome shotgun (WGS) entry which is preliminary data.</text>
</comment>
<accession>A0A099KLA4</accession>
<evidence type="ECO:0000256" key="2">
    <source>
        <dbReference type="ARBA" id="ARBA00006679"/>
    </source>
</evidence>
<dbReference type="InterPro" id="IPR032808">
    <property type="entry name" value="DoxX"/>
</dbReference>
<feature type="transmembrane region" description="Helical" evidence="7">
    <location>
        <begin position="96"/>
        <end position="112"/>
    </location>
</feature>
<dbReference type="Pfam" id="PF07681">
    <property type="entry name" value="DoxX"/>
    <property type="match status" value="1"/>
</dbReference>
<dbReference type="InterPro" id="IPR051907">
    <property type="entry name" value="DoxX-like_oxidoreductase"/>
</dbReference>
<evidence type="ECO:0000256" key="7">
    <source>
        <dbReference type="SAM" id="Phobius"/>
    </source>
</evidence>
<sequence>MNTLNNLFLSISYIYRNIASKISLLEPVALLAARCYVAWAFFSSGLTKLRDWDSTLMLFEYEYQVPVLPFELAAFLGTAAEIVLPLLLIAGLASRFSALGLFFVNIVAVISLEEIAPAAYAEHVLWGVLLAQVVIFNGGRFALDRLAEQRLFNIYSTNKASNT</sequence>
<dbReference type="RefSeq" id="WP_033083077.1">
    <property type="nucleotide sequence ID" value="NZ_JQEC01000042.1"/>
</dbReference>
<evidence type="ECO:0000256" key="3">
    <source>
        <dbReference type="ARBA" id="ARBA00022475"/>
    </source>
</evidence>
<comment type="similarity">
    <text evidence="2">Belongs to the DoxX family.</text>
</comment>
<evidence type="ECO:0000313" key="8">
    <source>
        <dbReference type="EMBL" id="KGJ91211.1"/>
    </source>
</evidence>
<reference evidence="8 9" key="1">
    <citation type="submission" date="2014-08" db="EMBL/GenBank/DDBJ databases">
        <title>Genomic and Phenotypic Diversity of Colwellia psychrerythraea strains from Disparate Marine Basins.</title>
        <authorList>
            <person name="Techtmann S.M."/>
            <person name="Stelling S.C."/>
            <person name="Utturkar S.M."/>
            <person name="Alshibli N."/>
            <person name="Harris A."/>
            <person name="Brown S.D."/>
            <person name="Hazen T.C."/>
        </authorList>
    </citation>
    <scope>NUCLEOTIDE SEQUENCE [LARGE SCALE GENOMIC DNA]</scope>
    <source>
        <strain evidence="8 9">GAB14E</strain>
    </source>
</reference>
<feature type="transmembrane region" description="Helical" evidence="7">
    <location>
        <begin position="124"/>
        <end position="143"/>
    </location>
</feature>
<evidence type="ECO:0000256" key="4">
    <source>
        <dbReference type="ARBA" id="ARBA00022692"/>
    </source>
</evidence>
<keyword evidence="4 7" id="KW-0812">Transmembrane</keyword>
<dbReference type="PANTHER" id="PTHR33452">
    <property type="entry name" value="OXIDOREDUCTASE CATD-RELATED"/>
    <property type="match status" value="1"/>
</dbReference>
<name>A0A099KLA4_COLPS</name>
<keyword evidence="3" id="KW-1003">Cell membrane</keyword>
<feature type="transmembrane region" description="Helical" evidence="7">
    <location>
        <begin position="67"/>
        <end position="89"/>
    </location>
</feature>
<protein>
    <submittedName>
        <fullName evidence="8">DoxX family protein</fullName>
    </submittedName>
</protein>
<dbReference type="OrthoDB" id="121744at2"/>
<dbReference type="AlphaFoldDB" id="A0A099KLA4"/>
<gene>
    <name evidence="8" type="ORF">GAB14E_3363</name>
</gene>
<evidence type="ECO:0000256" key="5">
    <source>
        <dbReference type="ARBA" id="ARBA00022989"/>
    </source>
</evidence>
<dbReference type="PATRIC" id="fig|28229.3.peg.3089"/>
<evidence type="ECO:0000313" key="9">
    <source>
        <dbReference type="Proteomes" id="UP000029868"/>
    </source>
</evidence>
<proteinExistence type="inferred from homology"/>
<comment type="subcellular location">
    <subcellularLocation>
        <location evidence="1">Cell membrane</location>
        <topology evidence="1">Multi-pass membrane protein</topology>
    </subcellularLocation>
</comment>
<dbReference type="PANTHER" id="PTHR33452:SF1">
    <property type="entry name" value="INNER MEMBRANE PROTEIN YPHA-RELATED"/>
    <property type="match status" value="1"/>
</dbReference>
<feature type="transmembrane region" description="Helical" evidence="7">
    <location>
        <begin position="24"/>
        <end position="47"/>
    </location>
</feature>
<evidence type="ECO:0000256" key="6">
    <source>
        <dbReference type="ARBA" id="ARBA00023136"/>
    </source>
</evidence>
<dbReference type="Proteomes" id="UP000029868">
    <property type="component" value="Unassembled WGS sequence"/>
</dbReference>